<evidence type="ECO:0000313" key="17">
    <source>
        <dbReference type="EMBL" id="KAK7813072.1"/>
    </source>
</evidence>
<name>A0AAW0IFG9_MYOGA</name>
<keyword evidence="11" id="KW-0007">Acetylation</keyword>
<evidence type="ECO:0000256" key="14">
    <source>
        <dbReference type="ARBA" id="ARBA00023136"/>
    </source>
</evidence>
<evidence type="ECO:0000256" key="7">
    <source>
        <dbReference type="ARBA" id="ARBA00022723"/>
    </source>
</evidence>
<keyword evidence="9" id="KW-0832">Ubl conjugation</keyword>
<dbReference type="GO" id="GO:0005743">
    <property type="term" value="C:mitochondrial inner membrane"/>
    <property type="evidence" value="ECO:0007669"/>
    <property type="project" value="UniProtKB-SubCell"/>
</dbReference>
<dbReference type="GO" id="GO:0045277">
    <property type="term" value="C:respiratory chain complex IV"/>
    <property type="evidence" value="ECO:0007669"/>
    <property type="project" value="UniProtKB-UniRule"/>
</dbReference>
<reference evidence="17 18" key="1">
    <citation type="journal article" date="2023" name="bioRxiv">
        <title>Conserved and derived expression patterns and positive selection on dental genes reveal complex evolutionary context of ever-growing rodent molars.</title>
        <authorList>
            <person name="Calamari Z.T."/>
            <person name="Song A."/>
            <person name="Cohen E."/>
            <person name="Akter M."/>
            <person name="Roy R.D."/>
            <person name="Hallikas O."/>
            <person name="Christensen M.M."/>
            <person name="Li P."/>
            <person name="Marangoni P."/>
            <person name="Jernvall J."/>
            <person name="Klein O.D."/>
        </authorList>
    </citation>
    <scope>NUCLEOTIDE SEQUENCE [LARGE SCALE GENOMIC DNA]</scope>
    <source>
        <strain evidence="17">V071</strain>
    </source>
</reference>
<evidence type="ECO:0000256" key="3">
    <source>
        <dbReference type="ARBA" id="ARBA00007972"/>
    </source>
</evidence>
<keyword evidence="14 16" id="KW-0472">Membrane</keyword>
<organism evidence="17 18">
    <name type="scientific">Myodes glareolus</name>
    <name type="common">Bank vole</name>
    <name type="synonym">Clethrionomys glareolus</name>
    <dbReference type="NCBI Taxonomy" id="447135"/>
    <lineage>
        <taxon>Eukaryota</taxon>
        <taxon>Metazoa</taxon>
        <taxon>Chordata</taxon>
        <taxon>Craniata</taxon>
        <taxon>Vertebrata</taxon>
        <taxon>Euteleostomi</taxon>
        <taxon>Mammalia</taxon>
        <taxon>Eutheria</taxon>
        <taxon>Euarchontoglires</taxon>
        <taxon>Glires</taxon>
        <taxon>Rodentia</taxon>
        <taxon>Myomorpha</taxon>
        <taxon>Muroidea</taxon>
        <taxon>Cricetidae</taxon>
        <taxon>Arvicolinae</taxon>
        <taxon>Myodes</taxon>
    </lineage>
</organism>
<dbReference type="InterPro" id="IPR036545">
    <property type="entry name" value="Cyt_c_oxidase_su5A/6_sf"/>
</dbReference>
<evidence type="ECO:0000256" key="1">
    <source>
        <dbReference type="ARBA" id="ARBA00004443"/>
    </source>
</evidence>
<evidence type="ECO:0000256" key="16">
    <source>
        <dbReference type="RuleBase" id="RU368103"/>
    </source>
</evidence>
<dbReference type="Pfam" id="PF02284">
    <property type="entry name" value="COX5A"/>
    <property type="match status" value="1"/>
</dbReference>
<dbReference type="SUPFAM" id="SSF48479">
    <property type="entry name" value="Cytochrome c oxidase subunit E"/>
    <property type="match status" value="1"/>
</dbReference>
<proteinExistence type="inferred from homology"/>
<sequence>MGYLVYKLPSDIDYTSYFNTGALDYRNVNGVEDHVRVKSFSEMFMEASNIQSLPPVPLLSSLSTATVSGFENIDGYDQVSESTITDAVLQSCRQGNGLASTVHILEVVKDKAGPHKGIYPYWTSSYPKMYVGHGKHQAQPMSGLGFPTLPKSVPSARRDTCALGTQVKSITS</sequence>
<keyword evidence="6 16" id="KW-0349">Heme</keyword>
<comment type="similarity">
    <text evidence="3 16">Belongs to the cytochrome c oxidase subunit 5A family.</text>
</comment>
<evidence type="ECO:0000256" key="10">
    <source>
        <dbReference type="ARBA" id="ARBA00022946"/>
    </source>
</evidence>
<evidence type="ECO:0000256" key="2">
    <source>
        <dbReference type="ARBA" id="ARBA00004673"/>
    </source>
</evidence>
<comment type="subcellular location">
    <subcellularLocation>
        <location evidence="1 16">Mitochondrion inner membrane</location>
        <topology evidence="1 16">Peripheral membrane protein</topology>
        <orientation evidence="1 16">Matrix side</orientation>
    </subcellularLocation>
</comment>
<keyword evidence="10 16" id="KW-0809">Transit peptide</keyword>
<evidence type="ECO:0000256" key="11">
    <source>
        <dbReference type="ARBA" id="ARBA00022990"/>
    </source>
</evidence>
<dbReference type="EMBL" id="JBBHLL010000139">
    <property type="protein sequence ID" value="KAK7813072.1"/>
    <property type="molecule type" value="Genomic_DNA"/>
</dbReference>
<dbReference type="InterPro" id="IPR003204">
    <property type="entry name" value="Cyt_c_oxidase_su5A/6"/>
</dbReference>
<keyword evidence="7 16" id="KW-0479">Metal-binding</keyword>
<evidence type="ECO:0000256" key="5">
    <source>
        <dbReference type="ARBA" id="ARBA00022553"/>
    </source>
</evidence>
<dbReference type="PANTHER" id="PTHR14200:SF16">
    <property type="entry name" value="CYTOCHROME C OXIDASE SUBUNIT 5A, MITOCHONDRIAL"/>
    <property type="match status" value="1"/>
</dbReference>
<comment type="function">
    <text evidence="16">Component of the cytochrome c oxidase, the last enzyme in the mitochondrial electron transport chain which drives oxidative phosphorylation. The respiratory chain contains 3 multisubunit complexes succinate dehydrogenase (complex II, CII), ubiquinol-cytochrome c oxidoreductase (cytochrome b-c1 complex, complex III, CIII) and cytochrome c oxidase (complex IV, CIV), that cooperate to transfer electrons derived from NADH and succinate to molecular oxygen, creating an electrochemical gradient over the inner membrane that drives transmembrane transport and the ATP synthase. Cytochrome c oxidase is the component of the respiratory chain that catalyzes the reduction of oxygen to water. Electrons originating from reduced cytochrome c in the intermembrane space (IMS) are transferred via the dinuclear copper A center (CU(A)) of subunit 2 and heme A of subunit 1 to the active site in subunit 1, a binuclear center (BNC) formed by heme A3 and copper B (CU(B)). The BNC reduces molecular oxygen to 2 water molecules using 4 electrons from cytochrome c in the IMS and 4 protons from the mitochondrial matrix.</text>
</comment>
<evidence type="ECO:0000256" key="9">
    <source>
        <dbReference type="ARBA" id="ARBA00022843"/>
    </source>
</evidence>
<dbReference type="PANTHER" id="PTHR14200">
    <property type="entry name" value="CYTOCHROME C OXIDASE POLYPEPTIDE"/>
    <property type="match status" value="1"/>
</dbReference>
<comment type="caution">
    <text evidence="17">The sequence shown here is derived from an EMBL/GenBank/DDBJ whole genome shotgun (WGS) entry which is preliminary data.</text>
</comment>
<keyword evidence="12 16" id="KW-0408">Iron</keyword>
<dbReference type="AlphaFoldDB" id="A0AAW0IFG9"/>
<evidence type="ECO:0000256" key="8">
    <source>
        <dbReference type="ARBA" id="ARBA00022792"/>
    </source>
</evidence>
<dbReference type="Gene3D" id="1.25.40.40">
    <property type="entry name" value="Cytochrome c oxidase, subunit Va/VI"/>
    <property type="match status" value="1"/>
</dbReference>
<accession>A0AAW0IFG9</accession>
<evidence type="ECO:0000256" key="13">
    <source>
        <dbReference type="ARBA" id="ARBA00023128"/>
    </source>
</evidence>
<keyword evidence="18" id="KW-1185">Reference proteome</keyword>
<evidence type="ECO:0000256" key="6">
    <source>
        <dbReference type="ARBA" id="ARBA00022617"/>
    </source>
</evidence>
<comment type="subunit">
    <text evidence="16">Component of the cytochrome c oxidase (complex IV, CIV), a multisubunit enzyme composed of a catalytic core of 3 subunits and several supernumerary subunits. The complex exists as a monomer or a dimer and forms supercomplexes (SCs) in the inner mitochondrial membrane with ubiquinol-cytochrome c oxidoreductase (cytochrome b-c1 complex, complex III, CIII).</text>
</comment>
<evidence type="ECO:0000313" key="18">
    <source>
        <dbReference type="Proteomes" id="UP001488838"/>
    </source>
</evidence>
<evidence type="ECO:0000256" key="12">
    <source>
        <dbReference type="ARBA" id="ARBA00023004"/>
    </source>
</evidence>
<evidence type="ECO:0000256" key="15">
    <source>
        <dbReference type="ARBA" id="ARBA00031049"/>
    </source>
</evidence>
<dbReference type="Proteomes" id="UP001488838">
    <property type="component" value="Unassembled WGS sequence"/>
</dbReference>
<comment type="pathway">
    <text evidence="2 16">Energy metabolism; oxidative phosphorylation.</text>
</comment>
<gene>
    <name evidence="17" type="ORF">U0070_021919</name>
</gene>
<protein>
    <recommendedName>
        <fullName evidence="4 16">Cytochrome c oxidase subunit 5A, mitochondrial</fullName>
    </recommendedName>
    <alternativeName>
        <fullName evidence="15 16">Cytochrome c oxidase polypeptide Va</fullName>
    </alternativeName>
</protein>
<keyword evidence="5" id="KW-0597">Phosphoprotein</keyword>
<keyword evidence="13 16" id="KW-0496">Mitochondrion</keyword>
<evidence type="ECO:0000256" key="4">
    <source>
        <dbReference type="ARBA" id="ARBA00021968"/>
    </source>
</evidence>
<dbReference type="GO" id="GO:0046872">
    <property type="term" value="F:metal ion binding"/>
    <property type="evidence" value="ECO:0007669"/>
    <property type="project" value="UniProtKB-UniRule"/>
</dbReference>
<dbReference type="GO" id="GO:0006123">
    <property type="term" value="P:mitochondrial electron transport, cytochrome c to oxygen"/>
    <property type="evidence" value="ECO:0007669"/>
    <property type="project" value="UniProtKB-UniRule"/>
</dbReference>
<keyword evidence="8 16" id="KW-0999">Mitochondrion inner membrane</keyword>